<name>A0A9P2WS55_THEFU</name>
<keyword evidence="7" id="KW-1185">Reference proteome</keyword>
<evidence type="ECO:0000256" key="1">
    <source>
        <dbReference type="ARBA" id="ARBA00004141"/>
    </source>
</evidence>
<dbReference type="Proteomes" id="UP000014184">
    <property type="component" value="Unassembled WGS sequence"/>
</dbReference>
<evidence type="ECO:0000256" key="3">
    <source>
        <dbReference type="ARBA" id="ARBA00022989"/>
    </source>
</evidence>
<keyword evidence="2" id="KW-0812">Transmembrane</keyword>
<keyword evidence="4" id="KW-0472">Membrane</keyword>
<protein>
    <recommendedName>
        <fullName evidence="8">DoxX family protein</fullName>
    </recommendedName>
</protein>
<dbReference type="GO" id="GO:0016020">
    <property type="term" value="C:membrane"/>
    <property type="evidence" value="ECO:0007669"/>
    <property type="project" value="UniProtKB-SubCell"/>
</dbReference>
<comment type="subcellular location">
    <subcellularLocation>
        <location evidence="1">Membrane</location>
        <topology evidence="1">Multi-pass membrane protein</topology>
    </subcellularLocation>
</comment>
<reference evidence="6 7" key="1">
    <citation type="journal article" date="2013" name="Genome Announc.">
        <title>Draft Genome Sequence of the Lignocellulose Decomposer Thermobifida fusca Strain TM51.</title>
        <authorList>
            <person name="Toth A."/>
            <person name="Barna T."/>
            <person name="Nagy I."/>
            <person name="Horvath B."/>
            <person name="Nagy I."/>
            <person name="Tancsics A."/>
            <person name="Kriszt B."/>
            <person name="Baka E."/>
            <person name="Fekete C."/>
            <person name="Kukolya J."/>
        </authorList>
    </citation>
    <scope>NUCLEOTIDE SEQUENCE [LARGE SCALE GENOMIC DNA]</scope>
    <source>
        <strain evidence="6 7">TM51</strain>
    </source>
</reference>
<evidence type="ECO:0000313" key="7">
    <source>
        <dbReference type="Proteomes" id="UP000014184"/>
    </source>
</evidence>
<feature type="compositionally biased region" description="Pro residues" evidence="5">
    <location>
        <begin position="166"/>
        <end position="175"/>
    </location>
</feature>
<sequence>MGILRTQARRLLGVPFVMDGVSVLRDPTPRAQQLAPLIRNLALRYPSVPNAPEALARLHGIIGVLGGALLCFGRAPRTACALLAVQSVPTVLTELRTFREGRPDDLGGHRAATAKDLSLLGALVLSATEPKRKRCSRKHRQQTTGMVQHLRAMPQRPRGRRQASPLPVPIPRPRR</sequence>
<dbReference type="RefSeq" id="WP_016188235.1">
    <property type="nucleotide sequence ID" value="NZ_AOSG01000016.1"/>
</dbReference>
<dbReference type="Pfam" id="PF07681">
    <property type="entry name" value="DoxX"/>
    <property type="match status" value="1"/>
</dbReference>
<proteinExistence type="predicted"/>
<evidence type="ECO:0000256" key="2">
    <source>
        <dbReference type="ARBA" id="ARBA00022692"/>
    </source>
</evidence>
<feature type="compositionally biased region" description="Basic residues" evidence="5">
    <location>
        <begin position="131"/>
        <end position="141"/>
    </location>
</feature>
<evidence type="ECO:0000313" key="6">
    <source>
        <dbReference type="EMBL" id="EOR72318.1"/>
    </source>
</evidence>
<accession>A0A9P2WS55</accession>
<gene>
    <name evidence="6" type="ORF">TM51_03088</name>
</gene>
<dbReference type="InterPro" id="IPR032808">
    <property type="entry name" value="DoxX"/>
</dbReference>
<evidence type="ECO:0008006" key="8">
    <source>
        <dbReference type="Google" id="ProtNLM"/>
    </source>
</evidence>
<keyword evidence="3" id="KW-1133">Transmembrane helix</keyword>
<evidence type="ECO:0000256" key="4">
    <source>
        <dbReference type="ARBA" id="ARBA00023136"/>
    </source>
</evidence>
<dbReference type="EMBL" id="AOSG01000016">
    <property type="protein sequence ID" value="EOR72318.1"/>
    <property type="molecule type" value="Genomic_DNA"/>
</dbReference>
<dbReference type="AlphaFoldDB" id="A0A9P2WS55"/>
<comment type="caution">
    <text evidence="6">The sequence shown here is derived from an EMBL/GenBank/DDBJ whole genome shotgun (WGS) entry which is preliminary data.</text>
</comment>
<evidence type="ECO:0000256" key="5">
    <source>
        <dbReference type="SAM" id="MobiDB-lite"/>
    </source>
</evidence>
<organism evidence="6 7">
    <name type="scientific">Thermobifida fusca TM51</name>
    <dbReference type="NCBI Taxonomy" id="1169414"/>
    <lineage>
        <taxon>Bacteria</taxon>
        <taxon>Bacillati</taxon>
        <taxon>Actinomycetota</taxon>
        <taxon>Actinomycetes</taxon>
        <taxon>Streptosporangiales</taxon>
        <taxon>Nocardiopsidaceae</taxon>
        <taxon>Thermobifida</taxon>
    </lineage>
</organism>
<feature type="region of interest" description="Disordered" evidence="5">
    <location>
        <begin position="130"/>
        <end position="175"/>
    </location>
</feature>